<dbReference type="RefSeq" id="WP_232563736.1">
    <property type="nucleotide sequence ID" value="NZ_JALPRF010000009.1"/>
</dbReference>
<dbReference type="SUPFAM" id="SSF52540">
    <property type="entry name" value="P-loop containing nucleoside triphosphate hydrolases"/>
    <property type="match status" value="1"/>
</dbReference>
<dbReference type="PANTHER" id="PTHR38467:SF1">
    <property type="entry name" value="CONJUGATIVE TRANSFER: ASSEMBLY"/>
    <property type="match status" value="1"/>
</dbReference>
<dbReference type="NCBIfam" id="TIGR03783">
    <property type="entry name" value="Bac_Flav_CT_G"/>
    <property type="match status" value="1"/>
</dbReference>
<dbReference type="InterPro" id="IPR027417">
    <property type="entry name" value="P-loop_NTPase"/>
</dbReference>
<protein>
    <submittedName>
        <fullName evidence="3">TraG family conjugative transposon ATPase</fullName>
    </submittedName>
</protein>
<sequence>MNLKSKAIHDVFPIRAIEQDCLISVHGDLTVCFAVSLPEIFTLNASFDGVGEGRIEQGDYITLCNVWTKALGVLPSYTILHKQDWFVEENYQTSGEGAGSTQRTFLDRASDRHFNERPYLHHECYLYLTKTHQERRDVSAVKTSLARGRLVPKEVGDKHKVEEFFNSVEQFTSILESSRLIGLRRLRSAELAGTSEKAGLLERYMSLSLRDEVVTLADLEMDEELRVGGKYAKFYTISDIDDLPEWVHTNNRVEALSTERSNVSVSYAAPISLMLPCNHIYNQYIFIEDKQAAFPKLEQRATQMRSLANFGKDNEVNAMLLNQYLSYAVETGFTPVRSHFNIQVWTEDRSRLPVLRNLVSSAIAKLGVRPRENTKDALGLFWAGIPGNAADLPSEDKYWSFVPQSVCLLNQETNYYDSVSHYGVKLVERMSGKPLLVDLSDHPMNKGWVTNRNKFILGPSGSGKSFFTNHALRSFHVQGSHAVIVDVGHSYRGLCDMLGGLYLTYSEEEPINFNPFFIENRLLPDVEKKEAIKVLLQTLWKRSDERQTMSEYTALSDAVTQYFESCLPNNPDTFPCFNSFYEFMQSDFPRYLEEHKVQIGYFDYDNFIYVLRPFYKGGEYEELLNSRANLDLLNIPFIVFELDNIKDHPILFPVVTIIIMDTFISKMRKLNGVRKIILIEEAWKAIMKDGMAEYIKYLYKTVRKFFGEAWIVTQEVDDIIGNKIVKDSIINNADTKILLDQRKYRNKFSHVKDLLALTDKEKDLCLSLNRDLDPKRKYKEVFISWGGQESKVYGVEVSTEEYLAYSTEQTEKIRLEEKVASYGGNYDLALRDYADEVKTGTLVSR</sequence>
<dbReference type="InterPro" id="IPR043964">
    <property type="entry name" value="P-loop_TraG"/>
</dbReference>
<feature type="domain" description="TraG P-loop" evidence="2">
    <location>
        <begin position="423"/>
        <end position="836"/>
    </location>
</feature>
<evidence type="ECO:0000313" key="3">
    <source>
        <dbReference type="EMBL" id="MCK8495550.1"/>
    </source>
</evidence>
<dbReference type="PANTHER" id="PTHR38467">
    <property type="match status" value="1"/>
</dbReference>
<gene>
    <name evidence="3" type="ORF">M0L20_27035</name>
</gene>
<dbReference type="Gene3D" id="3.40.50.300">
    <property type="entry name" value="P-loop containing nucleotide triphosphate hydrolases"/>
    <property type="match status" value="1"/>
</dbReference>
<dbReference type="InterPro" id="IPR024451">
    <property type="entry name" value="TraG_N_Bacteroidetes"/>
</dbReference>
<dbReference type="InterPro" id="IPR053155">
    <property type="entry name" value="F-pilin_assembly_TraC"/>
</dbReference>
<keyword evidence="4" id="KW-1185">Reference proteome</keyword>
<proteinExistence type="predicted"/>
<dbReference type="Pfam" id="PF12991">
    <property type="entry name" value="DUF3875"/>
    <property type="match status" value="1"/>
</dbReference>
<evidence type="ECO:0000259" key="1">
    <source>
        <dbReference type="Pfam" id="PF12991"/>
    </source>
</evidence>
<evidence type="ECO:0000313" key="4">
    <source>
        <dbReference type="Proteomes" id="UP001202180"/>
    </source>
</evidence>
<dbReference type="InterPro" id="IPR022509">
    <property type="entry name" value="Conjugation_ATPase_TraG"/>
</dbReference>
<feature type="domain" description="TraG N-terminal Bacteroidetes" evidence="1">
    <location>
        <begin position="3"/>
        <end position="44"/>
    </location>
</feature>
<evidence type="ECO:0000259" key="2">
    <source>
        <dbReference type="Pfam" id="PF19044"/>
    </source>
</evidence>
<dbReference type="Proteomes" id="UP001202180">
    <property type="component" value="Unassembled WGS sequence"/>
</dbReference>
<dbReference type="EMBL" id="JALPRF010000009">
    <property type="protein sequence ID" value="MCK8495550.1"/>
    <property type="molecule type" value="Genomic_DNA"/>
</dbReference>
<organism evidence="3 4">
    <name type="scientific">Spirosoma liriopis</name>
    <dbReference type="NCBI Taxonomy" id="2937440"/>
    <lineage>
        <taxon>Bacteria</taxon>
        <taxon>Pseudomonadati</taxon>
        <taxon>Bacteroidota</taxon>
        <taxon>Cytophagia</taxon>
        <taxon>Cytophagales</taxon>
        <taxon>Cytophagaceae</taxon>
        <taxon>Spirosoma</taxon>
    </lineage>
</organism>
<comment type="caution">
    <text evidence="3">The sequence shown here is derived from an EMBL/GenBank/DDBJ whole genome shotgun (WGS) entry which is preliminary data.</text>
</comment>
<dbReference type="Pfam" id="PF19044">
    <property type="entry name" value="P-loop_TraG"/>
    <property type="match status" value="1"/>
</dbReference>
<reference evidence="3 4" key="1">
    <citation type="submission" date="2022-04" db="EMBL/GenBank/DDBJ databases">
        <title>Spirosoma sp. strain RP8 genome sequencing and assembly.</title>
        <authorList>
            <person name="Jung Y."/>
        </authorList>
    </citation>
    <scope>NUCLEOTIDE SEQUENCE [LARGE SCALE GENOMIC DNA]</scope>
    <source>
        <strain evidence="3 4">RP8</strain>
    </source>
</reference>
<name>A0ABT0HU90_9BACT</name>
<accession>A0ABT0HU90</accession>
<dbReference type="Gene3D" id="1.10.8.730">
    <property type="match status" value="1"/>
</dbReference>